<evidence type="ECO:0000313" key="2">
    <source>
        <dbReference type="Proteomes" id="UP000195755"/>
    </source>
</evidence>
<proteinExistence type="predicted"/>
<dbReference type="AlphaFoldDB" id="A0A1Z2L3R3"/>
<reference evidence="1 2" key="1">
    <citation type="submission" date="2017-06" db="EMBL/GenBank/DDBJ databases">
        <title>Streptomyces albireticuli Genome sequencing and assembly.</title>
        <authorList>
            <person name="Wang Y."/>
            <person name="Du B."/>
            <person name="Ding Y."/>
            <person name="Liu H."/>
            <person name="Hou Q."/>
            <person name="Liu K."/>
            <person name="Yao L."/>
            <person name="Wang C."/>
        </authorList>
    </citation>
    <scope>NUCLEOTIDE SEQUENCE [LARGE SCALE GENOMIC DNA]</scope>
    <source>
        <strain evidence="1 2">MDJK11</strain>
    </source>
</reference>
<organism evidence="1 2">
    <name type="scientific">Streptomyces albireticuli</name>
    <dbReference type="NCBI Taxonomy" id="1940"/>
    <lineage>
        <taxon>Bacteria</taxon>
        <taxon>Bacillati</taxon>
        <taxon>Actinomycetota</taxon>
        <taxon>Actinomycetes</taxon>
        <taxon>Kitasatosporales</taxon>
        <taxon>Streptomycetaceae</taxon>
        <taxon>Streptomyces</taxon>
    </lineage>
</organism>
<dbReference type="Proteomes" id="UP000195755">
    <property type="component" value="Chromosome"/>
</dbReference>
<dbReference type="InterPro" id="IPR011008">
    <property type="entry name" value="Dimeric_a/b-barrel"/>
</dbReference>
<gene>
    <name evidence="1" type="ORF">SMD11_3306</name>
</gene>
<dbReference type="RefSeq" id="WP_087927136.1">
    <property type="nucleotide sequence ID" value="NZ_CP021744.1"/>
</dbReference>
<protein>
    <recommendedName>
        <fullName evidence="3">Monooxygenase</fullName>
    </recommendedName>
</protein>
<dbReference type="EMBL" id="CP021744">
    <property type="protein sequence ID" value="ARZ68943.1"/>
    <property type="molecule type" value="Genomic_DNA"/>
</dbReference>
<name>A0A1Z2L3R3_9ACTN</name>
<evidence type="ECO:0000313" key="1">
    <source>
        <dbReference type="EMBL" id="ARZ68943.1"/>
    </source>
</evidence>
<evidence type="ECO:0008006" key="3">
    <source>
        <dbReference type="Google" id="ProtNLM"/>
    </source>
</evidence>
<dbReference type="KEGG" id="salj:SMD11_3306"/>
<sequence>MTAPVFPDVDRPDSGLALVTPLYVGTPGIQRAVADAVLAEWTAAPRPGGLLSQSCYVSVCGENVWTYEQWTGLDAYRASGRLYERPATLRGIGEDGADIERSSPIAFRLYRSNLYDGTEGVPTRVVVPAFDVDGRAAQRGLIDALLDGPLAEGPPGLFAAHFHYSLDGSRVLNYAEFTDDQAHMDFLAGPKAAAATRLTAETPGVRGIGGKRYILHGSVGTAPLAG</sequence>
<dbReference type="Gene3D" id="3.30.70.100">
    <property type="match status" value="2"/>
</dbReference>
<dbReference type="OrthoDB" id="1493813at2"/>
<dbReference type="SUPFAM" id="SSF54909">
    <property type="entry name" value="Dimeric alpha+beta barrel"/>
    <property type="match status" value="1"/>
</dbReference>
<accession>A0A1Z2L3R3</accession>